<evidence type="ECO:0000313" key="1">
    <source>
        <dbReference type="EMBL" id="EDS99579.1"/>
    </source>
</evidence>
<comment type="caution">
    <text evidence="1">The sequence shown here is derived from an EMBL/GenBank/DDBJ whole genome shotgun (WGS) entry which is preliminary data.</text>
</comment>
<proteinExistence type="predicted"/>
<reference evidence="1 2" key="1">
    <citation type="submission" date="2008-03" db="EMBL/GenBank/DDBJ databases">
        <title>Sequencing of the draft genome and assembly of Burkholderia ambifaria IOP40-10.</title>
        <authorList>
            <consortium name="US DOE Joint Genome Institute (JGI-PGF)"/>
            <person name="Copeland A."/>
            <person name="Lucas S."/>
            <person name="Lapidus A."/>
            <person name="Glavina del Rio T."/>
            <person name="Dalin E."/>
            <person name="Tice H."/>
            <person name="Bruce D."/>
            <person name="Goodwin L."/>
            <person name="Pitluck S."/>
            <person name="Larimer F."/>
            <person name="Land M.L."/>
            <person name="Hauser L."/>
            <person name="Tiedje J."/>
            <person name="Richardson P."/>
        </authorList>
    </citation>
    <scope>NUCLEOTIDE SEQUENCE [LARGE SCALE GENOMIC DNA]</scope>
    <source>
        <strain evidence="1 2">IOP40-10</strain>
    </source>
</reference>
<protein>
    <submittedName>
        <fullName evidence="1">Uncharacterized protein</fullName>
    </submittedName>
</protein>
<dbReference type="AlphaFoldDB" id="B1FS93"/>
<dbReference type="Proteomes" id="UP000005463">
    <property type="component" value="Unassembled WGS sequence"/>
</dbReference>
<evidence type="ECO:0000313" key="2">
    <source>
        <dbReference type="Proteomes" id="UP000005463"/>
    </source>
</evidence>
<name>B1FS93_9BURK</name>
<accession>B1FS93</accession>
<organism evidence="1 2">
    <name type="scientific">Burkholderia ambifaria IOP40-10</name>
    <dbReference type="NCBI Taxonomy" id="396596"/>
    <lineage>
        <taxon>Bacteria</taxon>
        <taxon>Pseudomonadati</taxon>
        <taxon>Pseudomonadota</taxon>
        <taxon>Betaproteobacteria</taxon>
        <taxon>Burkholderiales</taxon>
        <taxon>Burkholderiaceae</taxon>
        <taxon>Burkholderia</taxon>
        <taxon>Burkholderia cepacia complex</taxon>
    </lineage>
</organism>
<gene>
    <name evidence="1" type="ORF">BamIOP4010DRAFT_6906</name>
</gene>
<dbReference type="EMBL" id="ABLC01000555">
    <property type="protein sequence ID" value="EDS99579.1"/>
    <property type="molecule type" value="Genomic_DNA"/>
</dbReference>
<sequence>MTTRSPSATPLTMLVRSPSTGPIVTLRTVTVLSGFTMYTNWPIEPVSTAAVGTIVALRSTSTSRRVFTN</sequence>